<organism evidence="1 2">
    <name type="scientific">Caerostris darwini</name>
    <dbReference type="NCBI Taxonomy" id="1538125"/>
    <lineage>
        <taxon>Eukaryota</taxon>
        <taxon>Metazoa</taxon>
        <taxon>Ecdysozoa</taxon>
        <taxon>Arthropoda</taxon>
        <taxon>Chelicerata</taxon>
        <taxon>Arachnida</taxon>
        <taxon>Araneae</taxon>
        <taxon>Araneomorphae</taxon>
        <taxon>Entelegynae</taxon>
        <taxon>Araneoidea</taxon>
        <taxon>Araneidae</taxon>
        <taxon>Caerostris</taxon>
    </lineage>
</organism>
<dbReference type="Proteomes" id="UP001054837">
    <property type="component" value="Unassembled WGS sequence"/>
</dbReference>
<name>A0AAV4W8F1_9ARAC</name>
<protein>
    <submittedName>
        <fullName evidence="1">Uncharacterized protein</fullName>
    </submittedName>
</protein>
<evidence type="ECO:0000313" key="2">
    <source>
        <dbReference type="Proteomes" id="UP001054837"/>
    </source>
</evidence>
<gene>
    <name evidence="1" type="ORF">CDAR_246861</name>
</gene>
<sequence>MYHITATLRQRFNRCLSVRKQTIPEQSASNKKRRERDRQSKDILCRQCNWLAPRHHKTLPFIKSPAKVNNLGSFRSTSVWKKHIIYVLTLGSKVRSKSFGGLGGN</sequence>
<evidence type="ECO:0000313" key="1">
    <source>
        <dbReference type="EMBL" id="GIY78335.1"/>
    </source>
</evidence>
<reference evidence="1 2" key="1">
    <citation type="submission" date="2021-06" db="EMBL/GenBank/DDBJ databases">
        <title>Caerostris darwini draft genome.</title>
        <authorList>
            <person name="Kono N."/>
            <person name="Arakawa K."/>
        </authorList>
    </citation>
    <scope>NUCLEOTIDE SEQUENCE [LARGE SCALE GENOMIC DNA]</scope>
</reference>
<dbReference type="AlphaFoldDB" id="A0AAV4W8F1"/>
<proteinExistence type="predicted"/>
<comment type="caution">
    <text evidence="1">The sequence shown here is derived from an EMBL/GenBank/DDBJ whole genome shotgun (WGS) entry which is preliminary data.</text>
</comment>
<keyword evidence="2" id="KW-1185">Reference proteome</keyword>
<dbReference type="EMBL" id="BPLQ01014227">
    <property type="protein sequence ID" value="GIY78335.1"/>
    <property type="molecule type" value="Genomic_DNA"/>
</dbReference>
<accession>A0AAV4W8F1</accession>